<dbReference type="KEGG" id="smon:AWR27_17830"/>
<dbReference type="RefSeq" id="WP_077132479.1">
    <property type="nucleotide sequence ID" value="NZ_CP014263.1"/>
</dbReference>
<proteinExistence type="predicted"/>
<organism evidence="1 2">
    <name type="scientific">Spirosoma montaniterrae</name>
    <dbReference type="NCBI Taxonomy" id="1178516"/>
    <lineage>
        <taxon>Bacteria</taxon>
        <taxon>Pseudomonadati</taxon>
        <taxon>Bacteroidota</taxon>
        <taxon>Cytophagia</taxon>
        <taxon>Cytophagales</taxon>
        <taxon>Cytophagaceae</taxon>
        <taxon>Spirosoma</taxon>
    </lineage>
</organism>
<dbReference type="AlphaFoldDB" id="A0A1P9X053"/>
<dbReference type="EMBL" id="CP014263">
    <property type="protein sequence ID" value="AQG81017.1"/>
    <property type="molecule type" value="Genomic_DNA"/>
</dbReference>
<accession>A0A1P9X053</accession>
<dbReference type="OrthoDB" id="106887at2"/>
<dbReference type="Proteomes" id="UP000187941">
    <property type="component" value="Chromosome"/>
</dbReference>
<gene>
    <name evidence="1" type="ORF">AWR27_17830</name>
</gene>
<sequence>MSYPERLLPQPTYKQIDFDWVSSRSYYLVRHTDSTDITTEEGRLKSDYVVLQTDHLRDYSTNLLGEFEPDDVAWNWLKGTTCTQLWSGNCPGQMPTVGTDVEWVAGRGRFYLAIYQHHTFSFPANGGTEQITCRVLHTPTNGNFWHCSLRWWWNSEDVATYGDDRQAQKRRRQILSTAKTFITINALLTEPTYQAVPPEAYQQTVI</sequence>
<keyword evidence="2" id="KW-1185">Reference proteome</keyword>
<evidence type="ECO:0000313" key="1">
    <source>
        <dbReference type="EMBL" id="AQG81017.1"/>
    </source>
</evidence>
<reference evidence="1 2" key="1">
    <citation type="submission" date="2016-01" db="EMBL/GenBank/DDBJ databases">
        <authorList>
            <person name="Oliw E.H."/>
        </authorList>
    </citation>
    <scope>NUCLEOTIDE SEQUENCE [LARGE SCALE GENOMIC DNA]</scope>
    <source>
        <strain evidence="1 2">DY10</strain>
    </source>
</reference>
<dbReference type="STRING" id="1178516.AWR27_17830"/>
<name>A0A1P9X053_9BACT</name>
<protein>
    <submittedName>
        <fullName evidence="1">Uncharacterized protein</fullName>
    </submittedName>
</protein>
<evidence type="ECO:0000313" key="2">
    <source>
        <dbReference type="Proteomes" id="UP000187941"/>
    </source>
</evidence>